<reference evidence="3" key="1">
    <citation type="submission" date="2022-01" db="EMBL/GenBank/DDBJ databases">
        <authorList>
            <person name="Braso-Vives M."/>
        </authorList>
    </citation>
    <scope>NUCLEOTIDE SEQUENCE</scope>
</reference>
<feature type="compositionally biased region" description="Polar residues" evidence="1">
    <location>
        <begin position="1"/>
        <end position="22"/>
    </location>
</feature>
<dbReference type="EMBL" id="OV696698">
    <property type="protein sequence ID" value="CAH1243336.1"/>
    <property type="molecule type" value="Genomic_DNA"/>
</dbReference>
<organism evidence="3 4">
    <name type="scientific">Branchiostoma lanceolatum</name>
    <name type="common">Common lancelet</name>
    <name type="synonym">Amphioxus lanceolatum</name>
    <dbReference type="NCBI Taxonomy" id="7740"/>
    <lineage>
        <taxon>Eukaryota</taxon>
        <taxon>Metazoa</taxon>
        <taxon>Chordata</taxon>
        <taxon>Cephalochordata</taxon>
        <taxon>Leptocardii</taxon>
        <taxon>Amphioxiformes</taxon>
        <taxon>Branchiostomatidae</taxon>
        <taxon>Branchiostoma</taxon>
    </lineage>
</organism>
<evidence type="ECO:0000313" key="4">
    <source>
        <dbReference type="Proteomes" id="UP000838412"/>
    </source>
</evidence>
<keyword evidence="2" id="KW-0812">Transmembrane</keyword>
<keyword evidence="2" id="KW-0472">Membrane</keyword>
<proteinExistence type="predicted"/>
<protein>
    <submittedName>
        <fullName evidence="3">Hypp7072 protein</fullName>
    </submittedName>
</protein>
<dbReference type="OrthoDB" id="6145253at2759"/>
<gene>
    <name evidence="3" type="primary">Hypp7072</name>
    <name evidence="3" type="ORF">BLAG_LOCUS6333</name>
</gene>
<accession>A0A8J9YWX1</accession>
<dbReference type="Proteomes" id="UP000838412">
    <property type="component" value="Chromosome 13"/>
</dbReference>
<keyword evidence="4" id="KW-1185">Reference proteome</keyword>
<dbReference type="AlphaFoldDB" id="A0A8J9YWX1"/>
<evidence type="ECO:0000313" key="3">
    <source>
        <dbReference type="EMBL" id="CAH1243336.1"/>
    </source>
</evidence>
<feature type="compositionally biased region" description="Low complexity" evidence="1">
    <location>
        <begin position="205"/>
        <end position="223"/>
    </location>
</feature>
<evidence type="ECO:0000256" key="1">
    <source>
        <dbReference type="SAM" id="MobiDB-lite"/>
    </source>
</evidence>
<evidence type="ECO:0000256" key="2">
    <source>
        <dbReference type="SAM" id="Phobius"/>
    </source>
</evidence>
<feature type="compositionally biased region" description="Polar residues" evidence="1">
    <location>
        <begin position="178"/>
        <end position="204"/>
    </location>
</feature>
<feature type="region of interest" description="Disordered" evidence="1">
    <location>
        <begin position="1"/>
        <end position="36"/>
    </location>
</feature>
<keyword evidence="2" id="KW-1133">Transmembrane helix</keyword>
<feature type="region of interest" description="Disordered" evidence="1">
    <location>
        <begin position="141"/>
        <end position="235"/>
    </location>
</feature>
<feature type="compositionally biased region" description="Polar residues" evidence="1">
    <location>
        <begin position="154"/>
        <end position="169"/>
    </location>
</feature>
<name>A0A8J9YWX1_BRALA</name>
<feature type="transmembrane region" description="Helical" evidence="2">
    <location>
        <begin position="346"/>
        <end position="370"/>
    </location>
</feature>
<sequence>MSPLHSSDIYSTFKQANNTTTSHDYKPDTVSMEEKRTKNYLSTVSTDDYSFTFPSTTPPPPPPTLPTVASTKSEASRTSMIFETRTKASHIDSTRTTESPLHTKTFISTITTKRNTLQSSNSPNFTQIPITARIQNNTPLKAKSASPHTERSLAISSNTPAGVTTSDKPTLTRVLPLDTTNAPSQYTTATQAYRQDQKNSSHNLSSTKIPTTTPSPVKPTTASQRTSTDNTTEDETATIVVETETDFLTNTPTVVRPHHNTHFQSKHTTVVTSKASSVKSTTDYRKSGTTTTIINTKETTATQTTTTIRLPDVDGLQTKRGCEVVTFPAPVVTVARRVEEETPVHMYIAVGGAAGGVTLLLAGAIVGWLCRRRTMIKRAHVYTNADFASENIIYEEPIYLWPKDIVNTDDVKWTSEDQVTLWPWEATPIYQRQWLPTPSTISEVDEIS</sequence>
<feature type="compositionally biased region" description="Basic and acidic residues" evidence="1">
    <location>
        <begin position="23"/>
        <end position="36"/>
    </location>
</feature>